<accession>A0ABD3EGV0</accession>
<feature type="signal peptide" evidence="2">
    <location>
        <begin position="1"/>
        <end position="29"/>
    </location>
</feature>
<comment type="caution">
    <text evidence="3">The sequence shown here is derived from an EMBL/GenBank/DDBJ whole genome shotgun (WGS) entry which is preliminary data.</text>
</comment>
<gene>
    <name evidence="3" type="ORF">CASFOL_001930</name>
</gene>
<evidence type="ECO:0000256" key="1">
    <source>
        <dbReference type="SAM" id="MobiDB-lite"/>
    </source>
</evidence>
<evidence type="ECO:0000313" key="4">
    <source>
        <dbReference type="Proteomes" id="UP001632038"/>
    </source>
</evidence>
<feature type="chain" id="PRO_5044810696" evidence="2">
    <location>
        <begin position="30"/>
        <end position="79"/>
    </location>
</feature>
<organism evidence="3 4">
    <name type="scientific">Castilleja foliolosa</name>
    <dbReference type="NCBI Taxonomy" id="1961234"/>
    <lineage>
        <taxon>Eukaryota</taxon>
        <taxon>Viridiplantae</taxon>
        <taxon>Streptophyta</taxon>
        <taxon>Embryophyta</taxon>
        <taxon>Tracheophyta</taxon>
        <taxon>Spermatophyta</taxon>
        <taxon>Magnoliopsida</taxon>
        <taxon>eudicotyledons</taxon>
        <taxon>Gunneridae</taxon>
        <taxon>Pentapetalae</taxon>
        <taxon>asterids</taxon>
        <taxon>lamiids</taxon>
        <taxon>Lamiales</taxon>
        <taxon>Orobanchaceae</taxon>
        <taxon>Pedicularideae</taxon>
        <taxon>Castillejinae</taxon>
        <taxon>Castilleja</taxon>
    </lineage>
</organism>
<protein>
    <submittedName>
        <fullName evidence="3">Uncharacterized protein</fullName>
    </submittedName>
</protein>
<feature type="region of interest" description="Disordered" evidence="1">
    <location>
        <begin position="57"/>
        <end position="79"/>
    </location>
</feature>
<dbReference type="AlphaFoldDB" id="A0ABD3EGV0"/>
<keyword evidence="2" id="KW-0732">Signal</keyword>
<dbReference type="EMBL" id="JAVIJP010000005">
    <property type="protein sequence ID" value="KAL3652249.1"/>
    <property type="molecule type" value="Genomic_DNA"/>
</dbReference>
<evidence type="ECO:0000313" key="3">
    <source>
        <dbReference type="EMBL" id="KAL3652249.1"/>
    </source>
</evidence>
<proteinExistence type="predicted"/>
<sequence>MMSAKISTLIFFLPLFSFPFLSQPNPTNSQQPILYDIYPFIRVYKNGTIQRLIGQDFAPPSPTDPTAEVHSKDITFSQK</sequence>
<reference evidence="4" key="1">
    <citation type="journal article" date="2024" name="IScience">
        <title>Strigolactones Initiate the Formation of Haustorium-like Structures in Castilleja.</title>
        <authorList>
            <person name="Buerger M."/>
            <person name="Peterson D."/>
            <person name="Chory J."/>
        </authorList>
    </citation>
    <scope>NUCLEOTIDE SEQUENCE [LARGE SCALE GENOMIC DNA]</scope>
</reference>
<keyword evidence="4" id="KW-1185">Reference proteome</keyword>
<name>A0ABD3EGV0_9LAMI</name>
<dbReference type="Proteomes" id="UP001632038">
    <property type="component" value="Unassembled WGS sequence"/>
</dbReference>
<evidence type="ECO:0000256" key="2">
    <source>
        <dbReference type="SAM" id="SignalP"/>
    </source>
</evidence>